<reference evidence="1 2" key="1">
    <citation type="journal article" date="2013" name="Genome Biol.">
        <title>Genome of Acanthamoeba castellanii highlights extensive lateral gene transfer and early evolution of tyrosine kinase signaling.</title>
        <authorList>
            <person name="Clarke M."/>
            <person name="Lohan A.J."/>
            <person name="Liu B."/>
            <person name="Lagkouvardos I."/>
            <person name="Roy S."/>
            <person name="Zafar N."/>
            <person name="Bertelli C."/>
            <person name="Schilde C."/>
            <person name="Kianianmomeni A."/>
            <person name="Burglin T.R."/>
            <person name="Frech C."/>
            <person name="Turcotte B."/>
            <person name="Kopec K.O."/>
            <person name="Synnott J.M."/>
            <person name="Choo C."/>
            <person name="Paponov I."/>
            <person name="Finkler A."/>
            <person name="Soon Heng Tan C."/>
            <person name="Hutchins A.P."/>
            <person name="Weinmeier T."/>
            <person name="Rattei T."/>
            <person name="Chu J.S."/>
            <person name="Gimenez G."/>
            <person name="Irimia M."/>
            <person name="Rigden D.J."/>
            <person name="Fitzpatrick D.A."/>
            <person name="Lorenzo-Morales J."/>
            <person name="Bateman A."/>
            <person name="Chiu C.H."/>
            <person name="Tang P."/>
            <person name="Hegemann P."/>
            <person name="Fromm H."/>
            <person name="Raoult D."/>
            <person name="Greub G."/>
            <person name="Miranda-Saavedra D."/>
            <person name="Chen N."/>
            <person name="Nash P."/>
            <person name="Ginger M.L."/>
            <person name="Horn M."/>
            <person name="Schaap P."/>
            <person name="Caler L."/>
            <person name="Loftus B."/>
        </authorList>
    </citation>
    <scope>NUCLEOTIDE SEQUENCE [LARGE SCALE GENOMIC DNA]</scope>
    <source>
        <strain evidence="1 2">Neff</strain>
    </source>
</reference>
<sequence length="166" mass="18620">MTANVHGPEVTVPQLFAPALAKANQWLSDIRAQCDLHDLHQAYTLLRAVFFTIRDWSGVLDNISLTEKLPMLLRGIYYEGWKAVEPRDEVRTIGDFYDTIKYHLGTTPGPLADNLELNTINALQVIRVHLPQGDFKKVMNAVPEDMRKLVSLSTLPTARQTTHAGA</sequence>
<dbReference type="Pfam" id="PF10025">
    <property type="entry name" value="DUF2267"/>
    <property type="match status" value="1"/>
</dbReference>
<keyword evidence="2" id="KW-1185">Reference proteome</keyword>
<protein>
    <recommendedName>
        <fullName evidence="3">DUF2267 domain-containing protein</fullName>
    </recommendedName>
</protein>
<dbReference type="RefSeq" id="XP_004339119.1">
    <property type="nucleotide sequence ID" value="XM_004339071.1"/>
</dbReference>
<accession>L8GYF5</accession>
<dbReference type="KEGG" id="acan:ACA1_057410"/>
<proteinExistence type="predicted"/>
<dbReference type="Proteomes" id="UP000011083">
    <property type="component" value="Unassembled WGS sequence"/>
</dbReference>
<name>L8GYF5_ACACF</name>
<dbReference type="AlphaFoldDB" id="L8GYF5"/>
<dbReference type="GeneID" id="14918450"/>
<evidence type="ECO:0008006" key="3">
    <source>
        <dbReference type="Google" id="ProtNLM"/>
    </source>
</evidence>
<gene>
    <name evidence="1" type="ORF">ACA1_057410</name>
</gene>
<organism evidence="1 2">
    <name type="scientific">Acanthamoeba castellanii (strain ATCC 30010 / Neff)</name>
    <dbReference type="NCBI Taxonomy" id="1257118"/>
    <lineage>
        <taxon>Eukaryota</taxon>
        <taxon>Amoebozoa</taxon>
        <taxon>Discosea</taxon>
        <taxon>Longamoebia</taxon>
        <taxon>Centramoebida</taxon>
        <taxon>Acanthamoebidae</taxon>
        <taxon>Acanthamoeba</taxon>
    </lineage>
</organism>
<dbReference type="Gene3D" id="1.10.490.110">
    <property type="entry name" value="Uncharacterized conserved protein DUF2267"/>
    <property type="match status" value="1"/>
</dbReference>
<dbReference type="EMBL" id="KB007974">
    <property type="protein sequence ID" value="ELR17106.1"/>
    <property type="molecule type" value="Genomic_DNA"/>
</dbReference>
<evidence type="ECO:0000313" key="1">
    <source>
        <dbReference type="EMBL" id="ELR17106.1"/>
    </source>
</evidence>
<evidence type="ECO:0000313" key="2">
    <source>
        <dbReference type="Proteomes" id="UP000011083"/>
    </source>
</evidence>
<dbReference type="InterPro" id="IPR018727">
    <property type="entry name" value="DUF2267"/>
</dbReference>
<dbReference type="InterPro" id="IPR038282">
    <property type="entry name" value="DUF2267_sf"/>
</dbReference>
<dbReference type="VEuPathDB" id="AmoebaDB:ACA1_057410"/>